<gene>
    <name evidence="1" type="ORF">COO09_07070</name>
</gene>
<evidence type="ECO:0000313" key="1">
    <source>
        <dbReference type="EMBL" id="PCE43055.1"/>
    </source>
</evidence>
<keyword evidence="2" id="KW-1185">Reference proteome</keyword>
<dbReference type="EMBL" id="NWUF01000005">
    <property type="protein sequence ID" value="PCE43055.1"/>
    <property type="molecule type" value="Genomic_DNA"/>
</dbReference>
<dbReference type="AlphaFoldDB" id="A0A2A4FXY0"/>
<evidence type="ECO:0000313" key="2">
    <source>
        <dbReference type="Proteomes" id="UP000218934"/>
    </source>
</evidence>
<organism evidence="1 2">
    <name type="scientific">Rhizorhabdus dicambivorans</name>
    <dbReference type="NCBI Taxonomy" id="1850238"/>
    <lineage>
        <taxon>Bacteria</taxon>
        <taxon>Pseudomonadati</taxon>
        <taxon>Pseudomonadota</taxon>
        <taxon>Alphaproteobacteria</taxon>
        <taxon>Sphingomonadales</taxon>
        <taxon>Sphingomonadaceae</taxon>
        <taxon>Rhizorhabdus</taxon>
    </lineage>
</organism>
<reference evidence="1 2" key="1">
    <citation type="submission" date="2017-09" db="EMBL/GenBank/DDBJ databases">
        <title>The Catabolism of 3,6-Dichlorosalicylic acid is Initiated by the Cytochrome P450 Monooxygenase DsmABC in Rhizorhabdus dicambivorans Ndbn-20.</title>
        <authorList>
            <person name="Na L."/>
        </authorList>
    </citation>
    <scope>NUCLEOTIDE SEQUENCE [LARGE SCALE GENOMIC DNA]</scope>
    <source>
        <strain evidence="1 2">Ndbn-20m</strain>
    </source>
</reference>
<protein>
    <submittedName>
        <fullName evidence="1">Uncharacterized protein</fullName>
    </submittedName>
</protein>
<sequence length="62" mass="6740">MTFRTGIMTRIWTTALASFVLIGFAAVVSATAIATSADIDARPAGRAMMVEAQYQLAMRMKR</sequence>
<name>A0A2A4FXY0_9SPHN</name>
<proteinExistence type="predicted"/>
<accession>A0A2A4FXY0</accession>
<dbReference type="Proteomes" id="UP000218934">
    <property type="component" value="Unassembled WGS sequence"/>
</dbReference>
<dbReference type="KEGG" id="rdi:CMV14_17285"/>
<comment type="caution">
    <text evidence="1">The sequence shown here is derived from an EMBL/GenBank/DDBJ whole genome shotgun (WGS) entry which is preliminary data.</text>
</comment>